<dbReference type="RefSeq" id="WP_265722087.1">
    <property type="nucleotide sequence ID" value="NZ_JAPIVK010000018.1"/>
</dbReference>
<organism evidence="5 6">
    <name type="scientific">Microbulbifer halophilus</name>
    <dbReference type="NCBI Taxonomy" id="453963"/>
    <lineage>
        <taxon>Bacteria</taxon>
        <taxon>Pseudomonadati</taxon>
        <taxon>Pseudomonadota</taxon>
        <taxon>Gammaproteobacteria</taxon>
        <taxon>Cellvibrionales</taxon>
        <taxon>Microbulbiferaceae</taxon>
        <taxon>Microbulbifer</taxon>
    </lineage>
</organism>
<evidence type="ECO:0000313" key="6">
    <source>
        <dbReference type="Proteomes" id="UP001597425"/>
    </source>
</evidence>
<dbReference type="InterPro" id="IPR009057">
    <property type="entry name" value="Homeodomain-like_sf"/>
</dbReference>
<evidence type="ECO:0000256" key="2">
    <source>
        <dbReference type="ARBA" id="ARBA00023125"/>
    </source>
</evidence>
<dbReference type="PANTHER" id="PTHR43280:SF2">
    <property type="entry name" value="HTH-TYPE TRANSCRIPTIONAL REGULATOR EXSA"/>
    <property type="match status" value="1"/>
</dbReference>
<evidence type="ECO:0000259" key="4">
    <source>
        <dbReference type="PROSITE" id="PS01124"/>
    </source>
</evidence>
<sequence length="287" mass="32540">MDILPNALFRRADIKTLLRRENAAVLYKRLDQNLIDKAIFLTLPAILYVKNGAITCRNDDGSYAEADAGELVCLPKDLYAVSDYVSAPETDNGEFSALLFFFDAGIIERNLQSLPKPGVRSNQPCTHSANQTIRTYMEAINAVYANGVHSAALLDAKLQELLHLLLLEESTAEFLTPLHTALTTGGKRDIMGFMQRNYTLDLRTKDFAELCGRSESSFQRQFKAIFGTPVNQWLIEKRLTEANRLLREHDYSVTDVALQVGYRNVSHFIQAYRRYFNHTPRQAQLTE</sequence>
<proteinExistence type="predicted"/>
<reference evidence="6" key="1">
    <citation type="journal article" date="2019" name="Int. J. Syst. Evol. Microbiol.">
        <title>The Global Catalogue of Microorganisms (GCM) 10K type strain sequencing project: providing services to taxonomists for standard genome sequencing and annotation.</title>
        <authorList>
            <consortium name="The Broad Institute Genomics Platform"/>
            <consortium name="The Broad Institute Genome Sequencing Center for Infectious Disease"/>
            <person name="Wu L."/>
            <person name="Ma J."/>
        </authorList>
    </citation>
    <scope>NUCLEOTIDE SEQUENCE [LARGE SCALE GENOMIC DNA]</scope>
    <source>
        <strain evidence="6">KCTC 12848</strain>
    </source>
</reference>
<dbReference type="Proteomes" id="UP001597425">
    <property type="component" value="Unassembled WGS sequence"/>
</dbReference>
<keyword evidence="6" id="KW-1185">Reference proteome</keyword>
<dbReference type="InterPro" id="IPR020449">
    <property type="entry name" value="Tscrpt_reg_AraC-type_HTH"/>
</dbReference>
<dbReference type="PROSITE" id="PS01124">
    <property type="entry name" value="HTH_ARAC_FAMILY_2"/>
    <property type="match status" value="1"/>
</dbReference>
<dbReference type="Gene3D" id="1.10.10.60">
    <property type="entry name" value="Homeodomain-like"/>
    <property type="match status" value="1"/>
</dbReference>
<comment type="caution">
    <text evidence="5">The sequence shown here is derived from an EMBL/GenBank/DDBJ whole genome shotgun (WGS) entry which is preliminary data.</text>
</comment>
<protein>
    <submittedName>
        <fullName evidence="5">Helix-turn-helix transcriptional regulator</fullName>
    </submittedName>
</protein>
<keyword evidence="1" id="KW-0805">Transcription regulation</keyword>
<dbReference type="Pfam" id="PF12833">
    <property type="entry name" value="HTH_18"/>
    <property type="match status" value="1"/>
</dbReference>
<name>A0ABW5ED09_9GAMM</name>
<dbReference type="Pfam" id="PF22200">
    <property type="entry name" value="ExsA_N"/>
    <property type="match status" value="1"/>
</dbReference>
<evidence type="ECO:0000256" key="3">
    <source>
        <dbReference type="ARBA" id="ARBA00023163"/>
    </source>
</evidence>
<dbReference type="PANTHER" id="PTHR43280">
    <property type="entry name" value="ARAC-FAMILY TRANSCRIPTIONAL REGULATOR"/>
    <property type="match status" value="1"/>
</dbReference>
<accession>A0ABW5ED09</accession>
<keyword evidence="2" id="KW-0238">DNA-binding</keyword>
<feature type="domain" description="HTH araC/xylS-type" evidence="4">
    <location>
        <begin position="188"/>
        <end position="286"/>
    </location>
</feature>
<dbReference type="EMBL" id="JBHUJD010000009">
    <property type="protein sequence ID" value="MFD2310485.1"/>
    <property type="molecule type" value="Genomic_DNA"/>
</dbReference>
<dbReference type="InterPro" id="IPR018060">
    <property type="entry name" value="HTH_AraC"/>
</dbReference>
<evidence type="ECO:0000313" key="5">
    <source>
        <dbReference type="EMBL" id="MFD2310485.1"/>
    </source>
</evidence>
<evidence type="ECO:0000256" key="1">
    <source>
        <dbReference type="ARBA" id="ARBA00023015"/>
    </source>
</evidence>
<dbReference type="SUPFAM" id="SSF46689">
    <property type="entry name" value="Homeodomain-like"/>
    <property type="match status" value="2"/>
</dbReference>
<keyword evidence="3" id="KW-0804">Transcription</keyword>
<dbReference type="InterPro" id="IPR054015">
    <property type="entry name" value="ExsA-like_N"/>
</dbReference>
<dbReference type="PRINTS" id="PR00032">
    <property type="entry name" value="HTHARAC"/>
</dbReference>
<gene>
    <name evidence="5" type="ORF">ACFSKX_08655</name>
</gene>
<dbReference type="SMART" id="SM00342">
    <property type="entry name" value="HTH_ARAC"/>
    <property type="match status" value="1"/>
</dbReference>